<evidence type="ECO:0000256" key="1">
    <source>
        <dbReference type="ARBA" id="ARBA00011738"/>
    </source>
</evidence>
<dbReference type="PROSITE" id="PS51186">
    <property type="entry name" value="GNAT"/>
    <property type="match status" value="1"/>
</dbReference>
<dbReference type="Proteomes" id="UP000239340">
    <property type="component" value="Plasmid pSfreNXT3c"/>
</dbReference>
<organism evidence="12 13">
    <name type="scientific">Rhizobium fredii</name>
    <name type="common">Sinorhizobium fredii</name>
    <dbReference type="NCBI Taxonomy" id="380"/>
    <lineage>
        <taxon>Bacteria</taxon>
        <taxon>Pseudomonadati</taxon>
        <taxon>Pseudomonadota</taxon>
        <taxon>Alphaproteobacteria</taxon>
        <taxon>Hyphomicrobiales</taxon>
        <taxon>Rhizobiaceae</taxon>
        <taxon>Sinorhizobium/Ensifer group</taxon>
        <taxon>Sinorhizobium</taxon>
    </lineage>
</organism>
<feature type="binding site" evidence="10">
    <location>
        <position position="27"/>
    </location>
    <ligand>
        <name>substrate</name>
    </ligand>
</feature>
<evidence type="ECO:0000256" key="10">
    <source>
        <dbReference type="PIRSR" id="PIRSR000452-1"/>
    </source>
</evidence>
<gene>
    <name evidence="12" type="ORF">NXT3_PC01477</name>
</gene>
<dbReference type="CDD" id="cd04301">
    <property type="entry name" value="NAT_SF"/>
    <property type="match status" value="1"/>
</dbReference>
<dbReference type="RefSeq" id="WP_097527399.1">
    <property type="nucleotide sequence ID" value="NZ_CP024310.1"/>
</dbReference>
<dbReference type="EC" id="2.3.1.82" evidence="2 9"/>
<comment type="catalytic activity">
    <reaction evidence="8 9">
        <text>kanamycin B + acetyl-CoA = N(6')-acetylkanamycin B + CoA + H(+)</text>
        <dbReference type="Rhea" id="RHEA:16449"/>
        <dbReference type="ChEBI" id="CHEBI:15378"/>
        <dbReference type="ChEBI" id="CHEBI:57287"/>
        <dbReference type="ChEBI" id="CHEBI:57288"/>
        <dbReference type="ChEBI" id="CHEBI:58390"/>
        <dbReference type="ChEBI" id="CHEBI:58549"/>
        <dbReference type="EC" id="2.3.1.82"/>
    </reaction>
</comment>
<evidence type="ECO:0000256" key="4">
    <source>
        <dbReference type="ARBA" id="ARBA00022679"/>
    </source>
</evidence>
<keyword evidence="4 9" id="KW-0808">Transferase</keyword>
<evidence type="ECO:0000313" key="13">
    <source>
        <dbReference type="Proteomes" id="UP000239340"/>
    </source>
</evidence>
<dbReference type="SUPFAM" id="SSF55729">
    <property type="entry name" value="Acyl-CoA N-acyltransferases (Nat)"/>
    <property type="match status" value="1"/>
</dbReference>
<feature type="binding site" evidence="10">
    <location>
        <begin position="94"/>
        <end position="99"/>
    </location>
    <ligand>
        <name>acetyl-CoA</name>
        <dbReference type="ChEBI" id="CHEBI:57288"/>
    </ligand>
</feature>
<evidence type="ECO:0000256" key="9">
    <source>
        <dbReference type="PIRNR" id="PIRNR000452"/>
    </source>
</evidence>
<feature type="binding site" evidence="10">
    <location>
        <position position="24"/>
    </location>
    <ligand>
        <name>substrate</name>
    </ligand>
</feature>
<evidence type="ECO:0000259" key="11">
    <source>
        <dbReference type="PROSITE" id="PS51186"/>
    </source>
</evidence>
<dbReference type="Gene3D" id="3.40.630.30">
    <property type="match status" value="1"/>
</dbReference>
<dbReference type="InterPro" id="IPR000182">
    <property type="entry name" value="GNAT_dom"/>
</dbReference>
<comment type="subunit">
    <text evidence="1 9">Homodimer.</text>
</comment>
<sequence>METIIEIGTIKDIESWAELRVALWPHHSLEDHRAELSRAFLSESGEAVAFIARNAENEAVGFAEATLRHDYVNGCSSSPVLFLEGIYVRPVDRRKGIARLLCNAVADWGKPFGCVEFGSDALLENSASHALHAALGFEETERVVFFRKPL</sequence>
<dbReference type="InterPro" id="IPR024170">
    <property type="entry name" value="Aminoglycoside_N6-AcTrfrase"/>
</dbReference>
<dbReference type="GO" id="GO:0047663">
    <property type="term" value="F:aminoglycoside 6'-N-acetyltransferase activity"/>
    <property type="evidence" value="ECO:0007669"/>
    <property type="project" value="UniProtKB-EC"/>
</dbReference>
<evidence type="ECO:0000256" key="5">
    <source>
        <dbReference type="ARBA" id="ARBA00023251"/>
    </source>
</evidence>
<feature type="binding site" evidence="10">
    <location>
        <position position="125"/>
    </location>
    <ligand>
        <name>acetyl-CoA</name>
        <dbReference type="ChEBI" id="CHEBI:57288"/>
    </ligand>
</feature>
<name>A0A2L0HGQ8_RHIFR</name>
<evidence type="ECO:0000256" key="3">
    <source>
        <dbReference type="ARBA" id="ARBA00017677"/>
    </source>
</evidence>
<keyword evidence="12" id="KW-0614">Plasmid</keyword>
<comment type="function">
    <text evidence="9">Catalyzes the transfer of an acetyl group from acetyl-CoA to the 6'-amino group of aminoglycoside molecules conferring resistance to antibiotics containing the purpurosamine ring.</text>
</comment>
<evidence type="ECO:0000256" key="7">
    <source>
        <dbReference type="ARBA" id="ARBA00029660"/>
    </source>
</evidence>
<dbReference type="InterPro" id="IPR016181">
    <property type="entry name" value="Acyl_CoA_acyltransferase"/>
</dbReference>
<accession>A0A2L0HGQ8</accession>
<geneLocation type="plasmid" evidence="13">
    <name>psfrenxt3c</name>
</geneLocation>
<dbReference type="AlphaFoldDB" id="A0A2L0HGQ8"/>
<evidence type="ECO:0000256" key="2">
    <source>
        <dbReference type="ARBA" id="ARBA00012888"/>
    </source>
</evidence>
<feature type="binding site" evidence="10">
    <location>
        <begin position="86"/>
        <end position="88"/>
    </location>
    <ligand>
        <name>acetyl-CoA</name>
        <dbReference type="ChEBI" id="CHEBI:57288"/>
    </ligand>
</feature>
<dbReference type="PIRSF" id="PIRSF000452">
    <property type="entry name" value="6-N-acetyltransf"/>
    <property type="match status" value="1"/>
</dbReference>
<feature type="binding site" evidence="10">
    <location>
        <position position="71"/>
    </location>
    <ligand>
        <name>substrate</name>
    </ligand>
</feature>
<feature type="binding site" evidence="10">
    <location>
        <position position="84"/>
    </location>
    <ligand>
        <name>substrate</name>
    </ligand>
</feature>
<dbReference type="GO" id="GO:0046677">
    <property type="term" value="P:response to antibiotic"/>
    <property type="evidence" value="ECO:0007669"/>
    <property type="project" value="UniProtKB-KW"/>
</dbReference>
<dbReference type="EMBL" id="CP024310">
    <property type="protein sequence ID" value="AUX80624.1"/>
    <property type="molecule type" value="Genomic_DNA"/>
</dbReference>
<reference evidence="12 13" key="1">
    <citation type="submission" date="2017-10" db="EMBL/GenBank/DDBJ databases">
        <title>Analysis of the genome sequences of Rhizobium populations associated to common bean (phaseolus vulgaris).</title>
        <authorList>
            <person name="Bustos P."/>
            <person name="Santamaria R.I."/>
            <person name="Miranda-Sanchez F."/>
            <person name="Perez-Carrascal O."/>
            <person name="Juarez S."/>
            <person name="Lozano L."/>
            <person name="Martinez-Flores I."/>
            <person name="Vinuesa P."/>
            <person name="Martinez-Romero E."/>
            <person name="Cevallos M.A."/>
            <person name="Romero D."/>
            <person name="Davila G."/>
            <person name="Gonzalez V."/>
        </authorList>
    </citation>
    <scope>NUCLEOTIDE SEQUENCE [LARGE SCALE GENOMIC DNA]</scope>
    <source>
        <strain evidence="12 13">NXT3</strain>
        <plasmid evidence="13">Plasmid psfrenxt3c</plasmid>
    </source>
</reference>
<feature type="binding site" evidence="10">
    <location>
        <position position="141"/>
    </location>
    <ligand>
        <name>substrate</name>
    </ligand>
</feature>
<evidence type="ECO:0000256" key="6">
    <source>
        <dbReference type="ARBA" id="ARBA00023315"/>
    </source>
</evidence>
<evidence type="ECO:0000313" key="12">
    <source>
        <dbReference type="EMBL" id="AUX80624.1"/>
    </source>
</evidence>
<evidence type="ECO:0000256" key="8">
    <source>
        <dbReference type="ARBA" id="ARBA00048923"/>
    </source>
</evidence>
<proteinExistence type="predicted"/>
<protein>
    <recommendedName>
        <fullName evidence="3 9">Aminoglycoside N(6')-acetyltransferase type 1</fullName>
        <ecNumber evidence="2 9">2.3.1.82</ecNumber>
    </recommendedName>
    <alternativeName>
        <fullName evidence="7 9">Aminoglycoside resistance protein</fullName>
    </alternativeName>
</protein>
<dbReference type="Pfam" id="PF00583">
    <property type="entry name" value="Acetyltransf_1"/>
    <property type="match status" value="1"/>
</dbReference>
<feature type="domain" description="N-acetyltransferase" evidence="11">
    <location>
        <begin position="3"/>
        <end position="150"/>
    </location>
</feature>
<dbReference type="NCBIfam" id="NF043067">
    <property type="entry name" value="AAC_6p_group_E"/>
    <property type="match status" value="1"/>
</dbReference>
<feature type="binding site" evidence="10">
    <location>
        <position position="120"/>
    </location>
    <ligand>
        <name>acetyl-CoA</name>
        <dbReference type="ChEBI" id="CHEBI:57288"/>
    </ligand>
</feature>
<keyword evidence="5 9" id="KW-0046">Antibiotic resistance</keyword>
<keyword evidence="6 9" id="KW-0012">Acyltransferase</keyword>